<gene>
    <name evidence="1" type="ORF">V6N11_081937</name>
</gene>
<sequence>MKAYPFCYGGHRRSKAPLTKCNTGKEERELELHSRGLGSLESLSEVERREEGRCGGASLVAITTGELAGVRGDTVGLGSSMVPLRMGSGYGPMVLESLLFVTLVFASLV</sequence>
<keyword evidence="2" id="KW-1185">Reference proteome</keyword>
<name>A0ABR2Q7M6_9ROSI</name>
<dbReference type="EMBL" id="JBBPBN010000044">
    <property type="protein sequence ID" value="KAK8996671.1"/>
    <property type="molecule type" value="Genomic_DNA"/>
</dbReference>
<comment type="caution">
    <text evidence="1">The sequence shown here is derived from an EMBL/GenBank/DDBJ whole genome shotgun (WGS) entry which is preliminary data.</text>
</comment>
<protein>
    <submittedName>
        <fullName evidence="1">Uncharacterized protein</fullName>
    </submittedName>
</protein>
<dbReference type="Proteomes" id="UP001396334">
    <property type="component" value="Unassembled WGS sequence"/>
</dbReference>
<proteinExistence type="predicted"/>
<evidence type="ECO:0000313" key="1">
    <source>
        <dbReference type="EMBL" id="KAK8996671.1"/>
    </source>
</evidence>
<accession>A0ABR2Q7M6</accession>
<organism evidence="1 2">
    <name type="scientific">Hibiscus sabdariffa</name>
    <name type="common">roselle</name>
    <dbReference type="NCBI Taxonomy" id="183260"/>
    <lineage>
        <taxon>Eukaryota</taxon>
        <taxon>Viridiplantae</taxon>
        <taxon>Streptophyta</taxon>
        <taxon>Embryophyta</taxon>
        <taxon>Tracheophyta</taxon>
        <taxon>Spermatophyta</taxon>
        <taxon>Magnoliopsida</taxon>
        <taxon>eudicotyledons</taxon>
        <taxon>Gunneridae</taxon>
        <taxon>Pentapetalae</taxon>
        <taxon>rosids</taxon>
        <taxon>malvids</taxon>
        <taxon>Malvales</taxon>
        <taxon>Malvaceae</taxon>
        <taxon>Malvoideae</taxon>
        <taxon>Hibiscus</taxon>
    </lineage>
</organism>
<evidence type="ECO:0000313" key="2">
    <source>
        <dbReference type="Proteomes" id="UP001396334"/>
    </source>
</evidence>
<reference evidence="1 2" key="1">
    <citation type="journal article" date="2024" name="G3 (Bethesda)">
        <title>Genome assembly of Hibiscus sabdariffa L. provides insights into metabolisms of medicinal natural products.</title>
        <authorList>
            <person name="Kim T."/>
        </authorList>
    </citation>
    <scope>NUCLEOTIDE SEQUENCE [LARGE SCALE GENOMIC DNA]</scope>
    <source>
        <strain evidence="1">TK-2024</strain>
        <tissue evidence="1">Old leaves</tissue>
    </source>
</reference>